<name>A0A087GAA2_ARAAL</name>
<dbReference type="Gramene" id="KFK26804">
    <property type="protein sequence ID" value="KFK26804"/>
    <property type="gene ID" value="AALP_AA8G295500"/>
</dbReference>
<proteinExistence type="predicted"/>
<reference evidence="2" key="1">
    <citation type="journal article" date="2015" name="Nat. Plants">
        <title>Genome expansion of Arabis alpina linked with retrotransposition and reduced symmetric DNA methylation.</title>
        <authorList>
            <person name="Willing E.M."/>
            <person name="Rawat V."/>
            <person name="Mandakova T."/>
            <person name="Maumus F."/>
            <person name="James G.V."/>
            <person name="Nordstroem K.J."/>
            <person name="Becker C."/>
            <person name="Warthmann N."/>
            <person name="Chica C."/>
            <person name="Szarzynska B."/>
            <person name="Zytnicki M."/>
            <person name="Albani M.C."/>
            <person name="Kiefer C."/>
            <person name="Bergonzi S."/>
            <person name="Castaings L."/>
            <person name="Mateos J.L."/>
            <person name="Berns M.C."/>
            <person name="Bujdoso N."/>
            <person name="Piofczyk T."/>
            <person name="de Lorenzo L."/>
            <person name="Barrero-Sicilia C."/>
            <person name="Mateos I."/>
            <person name="Piednoel M."/>
            <person name="Hagmann J."/>
            <person name="Chen-Min-Tao R."/>
            <person name="Iglesias-Fernandez R."/>
            <person name="Schuster S.C."/>
            <person name="Alonso-Blanco C."/>
            <person name="Roudier F."/>
            <person name="Carbonero P."/>
            <person name="Paz-Ares J."/>
            <person name="Davis S.J."/>
            <person name="Pecinka A."/>
            <person name="Quesneville H."/>
            <person name="Colot V."/>
            <person name="Lysak M.A."/>
            <person name="Weigel D."/>
            <person name="Coupland G."/>
            <person name="Schneeberger K."/>
        </authorList>
    </citation>
    <scope>NUCLEOTIDE SEQUENCE [LARGE SCALE GENOMIC DNA]</scope>
    <source>
        <strain evidence="2">cv. Pajares</strain>
    </source>
</reference>
<dbReference type="Proteomes" id="UP000029120">
    <property type="component" value="Chromosome 8"/>
</dbReference>
<evidence type="ECO:0000313" key="1">
    <source>
        <dbReference type="EMBL" id="KFK26804.1"/>
    </source>
</evidence>
<dbReference type="EMBL" id="CM002876">
    <property type="protein sequence ID" value="KFK26804.1"/>
    <property type="molecule type" value="Genomic_DNA"/>
</dbReference>
<sequence>MVVAGGEGCGVSIKRWYAGLLHTRTPLFFPISLP</sequence>
<keyword evidence="2" id="KW-1185">Reference proteome</keyword>
<protein>
    <submittedName>
        <fullName evidence="1">Uncharacterized protein</fullName>
    </submittedName>
</protein>
<evidence type="ECO:0000313" key="2">
    <source>
        <dbReference type="Proteomes" id="UP000029120"/>
    </source>
</evidence>
<gene>
    <name evidence="1" type="ordered locus">AALP_Aa8g295500</name>
</gene>
<organism evidence="1 2">
    <name type="scientific">Arabis alpina</name>
    <name type="common">Alpine rock-cress</name>
    <dbReference type="NCBI Taxonomy" id="50452"/>
    <lineage>
        <taxon>Eukaryota</taxon>
        <taxon>Viridiplantae</taxon>
        <taxon>Streptophyta</taxon>
        <taxon>Embryophyta</taxon>
        <taxon>Tracheophyta</taxon>
        <taxon>Spermatophyta</taxon>
        <taxon>Magnoliopsida</taxon>
        <taxon>eudicotyledons</taxon>
        <taxon>Gunneridae</taxon>
        <taxon>Pentapetalae</taxon>
        <taxon>rosids</taxon>
        <taxon>malvids</taxon>
        <taxon>Brassicales</taxon>
        <taxon>Brassicaceae</taxon>
        <taxon>Arabideae</taxon>
        <taxon>Arabis</taxon>
    </lineage>
</organism>
<dbReference type="AlphaFoldDB" id="A0A087GAA2"/>
<accession>A0A087GAA2</accession>